<dbReference type="Proteomes" id="UP001304895">
    <property type="component" value="Unassembled WGS sequence"/>
</dbReference>
<feature type="compositionally biased region" description="Low complexity" evidence="5">
    <location>
        <begin position="724"/>
        <end position="743"/>
    </location>
</feature>
<dbReference type="InterPro" id="IPR051127">
    <property type="entry name" value="Fungal_SecMet_Regulators"/>
</dbReference>
<dbReference type="InterPro" id="IPR007219">
    <property type="entry name" value="XnlR_reg_dom"/>
</dbReference>
<dbReference type="InterPro" id="IPR036864">
    <property type="entry name" value="Zn2-C6_fun-type_DNA-bd_sf"/>
</dbReference>
<feature type="domain" description="Zn(2)-C6 fungal-type" evidence="6">
    <location>
        <begin position="99"/>
        <end position="128"/>
    </location>
</feature>
<dbReference type="PROSITE" id="PS00463">
    <property type="entry name" value="ZN2_CY6_FUNGAL_1"/>
    <property type="match status" value="1"/>
</dbReference>
<dbReference type="GO" id="GO:0000978">
    <property type="term" value="F:RNA polymerase II cis-regulatory region sequence-specific DNA binding"/>
    <property type="evidence" value="ECO:0007669"/>
    <property type="project" value="TreeGrafter"/>
</dbReference>
<dbReference type="SUPFAM" id="SSF57701">
    <property type="entry name" value="Zn2/Cys6 DNA-binding domain"/>
    <property type="match status" value="1"/>
</dbReference>
<dbReference type="InterPro" id="IPR001138">
    <property type="entry name" value="Zn2Cys6_DnaBD"/>
</dbReference>
<dbReference type="GO" id="GO:0008270">
    <property type="term" value="F:zinc ion binding"/>
    <property type="evidence" value="ECO:0007669"/>
    <property type="project" value="InterPro"/>
</dbReference>
<dbReference type="PROSITE" id="PS50048">
    <property type="entry name" value="ZN2_CY6_FUNGAL_2"/>
    <property type="match status" value="1"/>
</dbReference>
<feature type="region of interest" description="Disordered" evidence="5">
    <location>
        <begin position="691"/>
        <end position="760"/>
    </location>
</feature>
<keyword evidence="3" id="KW-0804">Transcription</keyword>
<dbReference type="SMART" id="SM00906">
    <property type="entry name" value="Fungal_trans"/>
    <property type="match status" value="1"/>
</dbReference>
<dbReference type="Gene3D" id="4.10.240.10">
    <property type="entry name" value="Zn(2)-C6 fungal-type DNA-binding domain"/>
    <property type="match status" value="1"/>
</dbReference>
<dbReference type="GO" id="GO:0000435">
    <property type="term" value="P:positive regulation of transcription from RNA polymerase II promoter by galactose"/>
    <property type="evidence" value="ECO:0007669"/>
    <property type="project" value="TreeGrafter"/>
</dbReference>
<organism evidence="7 8">
    <name type="scientific">Trichocladium antarcticum</name>
    <dbReference type="NCBI Taxonomy" id="1450529"/>
    <lineage>
        <taxon>Eukaryota</taxon>
        <taxon>Fungi</taxon>
        <taxon>Dikarya</taxon>
        <taxon>Ascomycota</taxon>
        <taxon>Pezizomycotina</taxon>
        <taxon>Sordariomycetes</taxon>
        <taxon>Sordariomycetidae</taxon>
        <taxon>Sordariales</taxon>
        <taxon>Chaetomiaceae</taxon>
        <taxon>Trichocladium</taxon>
    </lineage>
</organism>
<dbReference type="SMART" id="SM00066">
    <property type="entry name" value="GAL4"/>
    <property type="match status" value="1"/>
</dbReference>
<dbReference type="PANTHER" id="PTHR47424:SF5">
    <property type="entry name" value="ZN(II)2CYS6 TRANSCRIPTION FACTOR (EUROFUNG)"/>
    <property type="match status" value="1"/>
</dbReference>
<dbReference type="CDD" id="cd00067">
    <property type="entry name" value="GAL4"/>
    <property type="match status" value="1"/>
</dbReference>
<evidence type="ECO:0000313" key="7">
    <source>
        <dbReference type="EMBL" id="KAK4133695.1"/>
    </source>
</evidence>
<evidence type="ECO:0000259" key="6">
    <source>
        <dbReference type="PROSITE" id="PS50048"/>
    </source>
</evidence>
<keyword evidence="1" id="KW-0479">Metal-binding</keyword>
<protein>
    <recommendedName>
        <fullName evidence="6">Zn(2)-C6 fungal-type domain-containing protein</fullName>
    </recommendedName>
</protein>
<keyword evidence="8" id="KW-1185">Reference proteome</keyword>
<keyword evidence="4" id="KW-0539">Nucleus</keyword>
<proteinExistence type="predicted"/>
<evidence type="ECO:0000256" key="2">
    <source>
        <dbReference type="ARBA" id="ARBA00023015"/>
    </source>
</evidence>
<evidence type="ECO:0000256" key="5">
    <source>
        <dbReference type="SAM" id="MobiDB-lite"/>
    </source>
</evidence>
<evidence type="ECO:0000256" key="1">
    <source>
        <dbReference type="ARBA" id="ARBA00022723"/>
    </source>
</evidence>
<dbReference type="AlphaFoldDB" id="A0AAN6UIU3"/>
<comment type="caution">
    <text evidence="7">The sequence shown here is derived from an EMBL/GenBank/DDBJ whole genome shotgun (WGS) entry which is preliminary data.</text>
</comment>
<reference evidence="7" key="1">
    <citation type="journal article" date="2023" name="Mol. Phylogenet. Evol.">
        <title>Genome-scale phylogeny and comparative genomics of the fungal order Sordariales.</title>
        <authorList>
            <person name="Hensen N."/>
            <person name="Bonometti L."/>
            <person name="Westerberg I."/>
            <person name="Brannstrom I.O."/>
            <person name="Guillou S."/>
            <person name="Cros-Aarteil S."/>
            <person name="Calhoun S."/>
            <person name="Haridas S."/>
            <person name="Kuo A."/>
            <person name="Mondo S."/>
            <person name="Pangilinan J."/>
            <person name="Riley R."/>
            <person name="LaButti K."/>
            <person name="Andreopoulos B."/>
            <person name="Lipzen A."/>
            <person name="Chen C."/>
            <person name="Yan M."/>
            <person name="Daum C."/>
            <person name="Ng V."/>
            <person name="Clum A."/>
            <person name="Steindorff A."/>
            <person name="Ohm R.A."/>
            <person name="Martin F."/>
            <person name="Silar P."/>
            <person name="Natvig D.O."/>
            <person name="Lalanne C."/>
            <person name="Gautier V."/>
            <person name="Ament-Velasquez S.L."/>
            <person name="Kruys A."/>
            <person name="Hutchinson M.I."/>
            <person name="Powell A.J."/>
            <person name="Barry K."/>
            <person name="Miller A.N."/>
            <person name="Grigoriev I.V."/>
            <person name="Debuchy R."/>
            <person name="Gladieux P."/>
            <person name="Hiltunen Thoren M."/>
            <person name="Johannesson H."/>
        </authorList>
    </citation>
    <scope>NUCLEOTIDE SEQUENCE</scope>
    <source>
        <strain evidence="7">CBS 123565</strain>
    </source>
</reference>
<name>A0AAN6UIU3_9PEZI</name>
<keyword evidence="2" id="KW-0805">Transcription regulation</keyword>
<dbReference type="GO" id="GO:0000981">
    <property type="term" value="F:DNA-binding transcription factor activity, RNA polymerase II-specific"/>
    <property type="evidence" value="ECO:0007669"/>
    <property type="project" value="InterPro"/>
</dbReference>
<gene>
    <name evidence="7" type="ORF">BT67DRAFT_382169</name>
</gene>
<dbReference type="GO" id="GO:0006351">
    <property type="term" value="P:DNA-templated transcription"/>
    <property type="evidence" value="ECO:0007669"/>
    <property type="project" value="InterPro"/>
</dbReference>
<feature type="compositionally biased region" description="Polar residues" evidence="5">
    <location>
        <begin position="691"/>
        <end position="702"/>
    </location>
</feature>
<feature type="region of interest" description="Disordered" evidence="5">
    <location>
        <begin position="19"/>
        <end position="91"/>
    </location>
</feature>
<feature type="compositionally biased region" description="Polar residues" evidence="5">
    <location>
        <begin position="44"/>
        <end position="57"/>
    </location>
</feature>
<reference evidence="7" key="2">
    <citation type="submission" date="2023-05" db="EMBL/GenBank/DDBJ databases">
        <authorList>
            <consortium name="Lawrence Berkeley National Laboratory"/>
            <person name="Steindorff A."/>
            <person name="Hensen N."/>
            <person name="Bonometti L."/>
            <person name="Westerberg I."/>
            <person name="Brannstrom I.O."/>
            <person name="Guillou S."/>
            <person name="Cros-Aarteil S."/>
            <person name="Calhoun S."/>
            <person name="Haridas S."/>
            <person name="Kuo A."/>
            <person name="Mondo S."/>
            <person name="Pangilinan J."/>
            <person name="Riley R."/>
            <person name="Labutti K."/>
            <person name="Andreopoulos B."/>
            <person name="Lipzen A."/>
            <person name="Chen C."/>
            <person name="Yanf M."/>
            <person name="Daum C."/>
            <person name="Ng V."/>
            <person name="Clum A."/>
            <person name="Ohm R."/>
            <person name="Martin F."/>
            <person name="Silar P."/>
            <person name="Natvig D."/>
            <person name="Lalanne C."/>
            <person name="Gautier V."/>
            <person name="Ament-Velasquez S.L."/>
            <person name="Kruys A."/>
            <person name="Hutchinson M.I."/>
            <person name="Powell A.J."/>
            <person name="Barry K."/>
            <person name="Miller A.N."/>
            <person name="Grigoriev I.V."/>
            <person name="Debuchy R."/>
            <person name="Gladieux P."/>
            <person name="Thoren M.H."/>
            <person name="Johannesson H."/>
        </authorList>
    </citation>
    <scope>NUCLEOTIDE SEQUENCE</scope>
    <source>
        <strain evidence="7">CBS 123565</strain>
    </source>
</reference>
<dbReference type="Pfam" id="PF00172">
    <property type="entry name" value="Zn_clus"/>
    <property type="match status" value="1"/>
</dbReference>
<evidence type="ECO:0000256" key="4">
    <source>
        <dbReference type="ARBA" id="ARBA00023242"/>
    </source>
</evidence>
<dbReference type="EMBL" id="MU853411">
    <property type="protein sequence ID" value="KAK4133695.1"/>
    <property type="molecule type" value="Genomic_DNA"/>
</dbReference>
<accession>A0AAN6UIU3</accession>
<dbReference type="PANTHER" id="PTHR47424">
    <property type="entry name" value="REGULATORY PROTEIN GAL4"/>
    <property type="match status" value="1"/>
</dbReference>
<sequence length="817" mass="89770">MDLLETQVSDLRQFLGAAAAPQAPEAVSPHDVAYSPGPLRASSHHSSLSPAGDNSAQQPPPSPFDPQRTGPAKRRVDDGDADSSAKQQRSKRNRYISIACNECKRRKIKCNGQSPCQRCGHLNLQCLYAPNCCANFKDSDEFRHMSDQVSQLQEHVDTLFNSVNTLRQETPRLAPLHDRVLPPPSSAVTPSPAAAAAAAALPSLGRQTPLPFRVPSSFSGPTSIAYTVDMAKSTLRNMGYSGLGDSGDDSGPLMDLTPHGSPTLNPAILHSFPESVPDPIWEFDGDEMLRLLTVYEEEVGVMYPVIGLDAVIEHAKHINAWMQTARHDGGHGRIISDQKTLALKLVLCCALTVEEHGHSAKAVRLYDRIQPIVDKMLMTDPADATKLPFLALVAGYRYLSNDEILGWRVIGQVSRLSFELGLHRRGGLQKITDPQTRTNALNTFWSVYVLDRRWSFSAGLPFVCDDDKIDPKLPYPEGHPFLLAMIGYSRLGAKIWKLVDYFEPAVIRELKPRDFEELDREIMEWYESVPGIIKTGPLDVSTMPVPSGSSYNLQQRGQIWTRLRLNQVRIWLYTPVLHSATSIGENPQLARKAVDLATQTIRALAHLNNGSDLYRRSQVFYHQFLTSSIAVLFLASTHAPLQFSAICRDEFYTALDLVKEMSARSWVSQRLWRTIRSLRAYAPRLGLGLDSHSQSRMASGTPFQADRSGSADHSPGPSLTGQFSGVASRSGSRGPGVPSPAAATPGLRTQHGPEDESNGLRLQTEMLRIYEGYTGMNGVPRAMRSPSGPPADMGYGAGFGVPGQGDGGVYQHMKDMF</sequence>
<evidence type="ECO:0000256" key="3">
    <source>
        <dbReference type="ARBA" id="ARBA00023163"/>
    </source>
</evidence>
<dbReference type="GO" id="GO:0005634">
    <property type="term" value="C:nucleus"/>
    <property type="evidence" value="ECO:0007669"/>
    <property type="project" value="TreeGrafter"/>
</dbReference>
<dbReference type="CDD" id="cd12148">
    <property type="entry name" value="fungal_TF_MHR"/>
    <property type="match status" value="1"/>
</dbReference>
<evidence type="ECO:0000313" key="8">
    <source>
        <dbReference type="Proteomes" id="UP001304895"/>
    </source>
</evidence>
<dbReference type="Pfam" id="PF04082">
    <property type="entry name" value="Fungal_trans"/>
    <property type="match status" value="1"/>
</dbReference>